<protein>
    <submittedName>
        <fullName evidence="2">Predicted protein</fullName>
    </submittedName>
</protein>
<evidence type="ECO:0000256" key="1">
    <source>
        <dbReference type="SAM" id="MobiDB-lite"/>
    </source>
</evidence>
<proteinExistence type="predicted"/>
<dbReference type="KEGG" id="mpp:MICPUCDRAFT_54869"/>
<gene>
    <name evidence="2" type="ORF">MICPUCDRAFT_54869</name>
</gene>
<accession>C1NAE6</accession>
<sequence>MSPSVSSNTSTPSNSVCLSICSASWSSSSSKAATISSSSLARNSMSFLSASSVSSYRRERRRNRIPLRPRYPKTFPARWPRADPGGSNQNRWGEPIFHPILQLNPSMDRICVVCSSVLCSR</sequence>
<dbReference type="AlphaFoldDB" id="C1NAE6"/>
<name>C1NAE6_MICPC</name>
<feature type="region of interest" description="Disordered" evidence="1">
    <location>
        <begin position="48"/>
        <end position="71"/>
    </location>
</feature>
<dbReference type="RefSeq" id="XP_003064891.1">
    <property type="nucleotide sequence ID" value="XM_003064845.1"/>
</dbReference>
<dbReference type="Proteomes" id="UP000001876">
    <property type="component" value="Unassembled WGS sequence"/>
</dbReference>
<evidence type="ECO:0000313" key="2">
    <source>
        <dbReference type="EMBL" id="EEH50871.1"/>
    </source>
</evidence>
<keyword evidence="3" id="KW-1185">Reference proteome</keyword>
<dbReference type="GeneID" id="9690331"/>
<feature type="compositionally biased region" description="Basic residues" evidence="1">
    <location>
        <begin position="58"/>
        <end position="71"/>
    </location>
</feature>
<evidence type="ECO:0000313" key="3">
    <source>
        <dbReference type="Proteomes" id="UP000001876"/>
    </source>
</evidence>
<reference evidence="2 3" key="1">
    <citation type="journal article" date="2009" name="Science">
        <title>Green evolution and dynamic adaptations revealed by genomes of the marine picoeukaryotes Micromonas.</title>
        <authorList>
            <person name="Worden A.Z."/>
            <person name="Lee J.H."/>
            <person name="Mock T."/>
            <person name="Rouze P."/>
            <person name="Simmons M.P."/>
            <person name="Aerts A.L."/>
            <person name="Allen A.E."/>
            <person name="Cuvelier M.L."/>
            <person name="Derelle E."/>
            <person name="Everett M.V."/>
            <person name="Foulon E."/>
            <person name="Grimwood J."/>
            <person name="Gundlach H."/>
            <person name="Henrissat B."/>
            <person name="Napoli C."/>
            <person name="McDonald S.M."/>
            <person name="Parker M.S."/>
            <person name="Rombauts S."/>
            <person name="Salamov A."/>
            <person name="Von Dassow P."/>
            <person name="Badger J.H."/>
            <person name="Coutinho P.M."/>
            <person name="Demir E."/>
            <person name="Dubchak I."/>
            <person name="Gentemann C."/>
            <person name="Eikrem W."/>
            <person name="Gready J.E."/>
            <person name="John U."/>
            <person name="Lanier W."/>
            <person name="Lindquist E.A."/>
            <person name="Lucas S."/>
            <person name="Mayer K.F."/>
            <person name="Moreau H."/>
            <person name="Not F."/>
            <person name="Otillar R."/>
            <person name="Panaud O."/>
            <person name="Pangilinan J."/>
            <person name="Paulsen I."/>
            <person name="Piegu B."/>
            <person name="Poliakov A."/>
            <person name="Robbens S."/>
            <person name="Schmutz J."/>
            <person name="Toulza E."/>
            <person name="Wyss T."/>
            <person name="Zelensky A."/>
            <person name="Zhou K."/>
            <person name="Armbrust E.V."/>
            <person name="Bhattacharya D."/>
            <person name="Goodenough U.W."/>
            <person name="Van de Peer Y."/>
            <person name="Grigoriev I.V."/>
        </authorList>
    </citation>
    <scope>NUCLEOTIDE SEQUENCE [LARGE SCALE GENOMIC DNA]</scope>
    <source>
        <strain evidence="2 3">CCMP1545</strain>
    </source>
</reference>
<dbReference type="EMBL" id="GG663753">
    <property type="protein sequence ID" value="EEH50871.1"/>
    <property type="molecule type" value="Genomic_DNA"/>
</dbReference>
<organism evidence="3">
    <name type="scientific">Micromonas pusilla (strain CCMP1545)</name>
    <name type="common">Picoplanktonic green alga</name>
    <dbReference type="NCBI Taxonomy" id="564608"/>
    <lineage>
        <taxon>Eukaryota</taxon>
        <taxon>Viridiplantae</taxon>
        <taxon>Chlorophyta</taxon>
        <taxon>Mamiellophyceae</taxon>
        <taxon>Mamiellales</taxon>
        <taxon>Mamiellaceae</taxon>
        <taxon>Micromonas</taxon>
    </lineage>
</organism>